<feature type="non-terminal residue" evidence="1">
    <location>
        <position position="44"/>
    </location>
</feature>
<protein>
    <submittedName>
        <fullName evidence="1">Uncharacterized protein</fullName>
    </submittedName>
</protein>
<reference evidence="1 2" key="1">
    <citation type="journal article" date="2018" name="Front. Plant Sci.">
        <title>Red Clover (Trifolium pratense) and Zigzag Clover (T. medium) - A Picture of Genomic Similarities and Differences.</title>
        <authorList>
            <person name="Dluhosova J."/>
            <person name="Istvanek J."/>
            <person name="Nedelnik J."/>
            <person name="Repkova J."/>
        </authorList>
    </citation>
    <scope>NUCLEOTIDE SEQUENCE [LARGE SCALE GENOMIC DNA]</scope>
    <source>
        <strain evidence="2">cv. 10/8</strain>
        <tissue evidence="1">Leaf</tissue>
    </source>
</reference>
<evidence type="ECO:0000313" key="2">
    <source>
        <dbReference type="Proteomes" id="UP000265520"/>
    </source>
</evidence>
<keyword evidence="2" id="KW-1185">Reference proteome</keyword>
<name>A0A392W312_9FABA</name>
<dbReference type="AlphaFoldDB" id="A0A392W312"/>
<comment type="caution">
    <text evidence="1">The sequence shown here is derived from an EMBL/GenBank/DDBJ whole genome shotgun (WGS) entry which is preliminary data.</text>
</comment>
<dbReference type="Proteomes" id="UP000265520">
    <property type="component" value="Unassembled WGS sequence"/>
</dbReference>
<sequence>MRTSEAEVYCRRQVPSNLLRSIGSPKFVPSTFTWQQNQTNTMKN</sequence>
<dbReference type="EMBL" id="LXQA011348635">
    <property type="protein sequence ID" value="MCI94149.1"/>
    <property type="molecule type" value="Genomic_DNA"/>
</dbReference>
<evidence type="ECO:0000313" key="1">
    <source>
        <dbReference type="EMBL" id="MCI94149.1"/>
    </source>
</evidence>
<organism evidence="1 2">
    <name type="scientific">Trifolium medium</name>
    <dbReference type="NCBI Taxonomy" id="97028"/>
    <lineage>
        <taxon>Eukaryota</taxon>
        <taxon>Viridiplantae</taxon>
        <taxon>Streptophyta</taxon>
        <taxon>Embryophyta</taxon>
        <taxon>Tracheophyta</taxon>
        <taxon>Spermatophyta</taxon>
        <taxon>Magnoliopsida</taxon>
        <taxon>eudicotyledons</taxon>
        <taxon>Gunneridae</taxon>
        <taxon>Pentapetalae</taxon>
        <taxon>rosids</taxon>
        <taxon>fabids</taxon>
        <taxon>Fabales</taxon>
        <taxon>Fabaceae</taxon>
        <taxon>Papilionoideae</taxon>
        <taxon>50 kb inversion clade</taxon>
        <taxon>NPAAA clade</taxon>
        <taxon>Hologalegina</taxon>
        <taxon>IRL clade</taxon>
        <taxon>Trifolieae</taxon>
        <taxon>Trifolium</taxon>
    </lineage>
</organism>
<proteinExistence type="predicted"/>
<accession>A0A392W312</accession>